<name>X1JIG9_9ZZZZ</name>
<dbReference type="GO" id="GO:0003735">
    <property type="term" value="F:structural constituent of ribosome"/>
    <property type="evidence" value="ECO:0007669"/>
    <property type="project" value="InterPro"/>
</dbReference>
<dbReference type="Gene3D" id="4.10.830.10">
    <property type="entry name" value="30s Ribosomal Protein S14, Chain N"/>
    <property type="match status" value="1"/>
</dbReference>
<dbReference type="Pfam" id="PF00253">
    <property type="entry name" value="Ribosomal_S14"/>
    <property type="match status" value="1"/>
</dbReference>
<dbReference type="GO" id="GO:0006412">
    <property type="term" value="P:translation"/>
    <property type="evidence" value="ECO:0007669"/>
    <property type="project" value="InterPro"/>
</dbReference>
<organism evidence="3">
    <name type="scientific">marine sediment metagenome</name>
    <dbReference type="NCBI Taxonomy" id="412755"/>
    <lineage>
        <taxon>unclassified sequences</taxon>
        <taxon>metagenomes</taxon>
        <taxon>ecological metagenomes</taxon>
    </lineage>
</organism>
<comment type="caution">
    <text evidence="3">The sequence shown here is derived from an EMBL/GenBank/DDBJ whole genome shotgun (WGS) entry which is preliminary data.</text>
</comment>
<gene>
    <name evidence="3" type="ORF">S03H2_41380</name>
</gene>
<evidence type="ECO:0008006" key="4">
    <source>
        <dbReference type="Google" id="ProtNLM"/>
    </source>
</evidence>
<dbReference type="InterPro" id="IPR018271">
    <property type="entry name" value="Ribosomal_uS14_CS"/>
</dbReference>
<proteinExistence type="predicted"/>
<dbReference type="SUPFAM" id="SSF57716">
    <property type="entry name" value="Glucocorticoid receptor-like (DNA-binding domain)"/>
    <property type="match status" value="1"/>
</dbReference>
<sequence length="52" mass="6305">MATEAQKARSRKKPKFSTRHKNRCELCARARAYYRKFKICRLCFRMLAHRGE</sequence>
<evidence type="ECO:0000256" key="1">
    <source>
        <dbReference type="ARBA" id="ARBA00022980"/>
    </source>
</evidence>
<feature type="non-terminal residue" evidence="3">
    <location>
        <position position="52"/>
    </location>
</feature>
<dbReference type="GO" id="GO:1990904">
    <property type="term" value="C:ribonucleoprotein complex"/>
    <property type="evidence" value="ECO:0007669"/>
    <property type="project" value="UniProtKB-KW"/>
</dbReference>
<reference evidence="3" key="1">
    <citation type="journal article" date="2014" name="Front. Microbiol.">
        <title>High frequency of phylogenetically diverse reductive dehalogenase-homologous genes in deep subseafloor sedimentary metagenomes.</title>
        <authorList>
            <person name="Kawai M."/>
            <person name="Futagami T."/>
            <person name="Toyoda A."/>
            <person name="Takaki Y."/>
            <person name="Nishi S."/>
            <person name="Hori S."/>
            <person name="Arai W."/>
            <person name="Tsubouchi T."/>
            <person name="Morono Y."/>
            <person name="Uchiyama I."/>
            <person name="Ito T."/>
            <person name="Fujiyama A."/>
            <person name="Inagaki F."/>
            <person name="Takami H."/>
        </authorList>
    </citation>
    <scope>NUCLEOTIDE SEQUENCE</scope>
    <source>
        <strain evidence="3">Expedition CK06-06</strain>
    </source>
</reference>
<keyword evidence="2" id="KW-0687">Ribonucleoprotein</keyword>
<evidence type="ECO:0000313" key="3">
    <source>
        <dbReference type="EMBL" id="GAH69528.1"/>
    </source>
</evidence>
<dbReference type="InterPro" id="IPR001209">
    <property type="entry name" value="Ribosomal_uS14"/>
</dbReference>
<dbReference type="PROSITE" id="PS00527">
    <property type="entry name" value="RIBOSOMAL_S14"/>
    <property type="match status" value="1"/>
</dbReference>
<dbReference type="AlphaFoldDB" id="X1JIG9"/>
<evidence type="ECO:0000256" key="2">
    <source>
        <dbReference type="ARBA" id="ARBA00023274"/>
    </source>
</evidence>
<dbReference type="GO" id="GO:0005840">
    <property type="term" value="C:ribosome"/>
    <property type="evidence" value="ECO:0007669"/>
    <property type="project" value="UniProtKB-KW"/>
</dbReference>
<accession>X1JIG9</accession>
<protein>
    <recommendedName>
        <fullName evidence="4">30S ribosomal protein S14 type Z</fullName>
    </recommendedName>
</protein>
<dbReference type="EMBL" id="BARU01025702">
    <property type="protein sequence ID" value="GAH69528.1"/>
    <property type="molecule type" value="Genomic_DNA"/>
</dbReference>
<keyword evidence="1" id="KW-0689">Ribosomal protein</keyword>
<dbReference type="InterPro" id="IPR043140">
    <property type="entry name" value="Ribosomal_uS14_sf"/>
</dbReference>